<comment type="function">
    <text evidence="7">Hydrolyzes ribosome-free peptidyl-tRNAs (with 1 or more amino acids incorporated), which drop off the ribosome during protein synthesis, or as a result of ribosome stalling.</text>
</comment>
<proteinExistence type="inferred from homology"/>
<evidence type="ECO:0000256" key="4">
    <source>
        <dbReference type="ARBA" id="ARBA00022884"/>
    </source>
</evidence>
<dbReference type="AlphaFoldDB" id="A0A0K0XYC7"/>
<evidence type="ECO:0000256" key="9">
    <source>
        <dbReference type="RuleBase" id="RU004320"/>
    </source>
</evidence>
<dbReference type="PANTHER" id="PTHR17224:SF1">
    <property type="entry name" value="PEPTIDYL-TRNA HYDROLASE"/>
    <property type="match status" value="1"/>
</dbReference>
<dbReference type="PATRIC" id="fig|1579979.3.peg.2362"/>
<evidence type="ECO:0000256" key="1">
    <source>
        <dbReference type="ARBA" id="ARBA00013260"/>
    </source>
</evidence>
<dbReference type="Pfam" id="PF01195">
    <property type="entry name" value="Pept_tRNA_hydro"/>
    <property type="match status" value="1"/>
</dbReference>
<reference evidence="10 11" key="1">
    <citation type="submission" date="2015-07" db="EMBL/GenBank/DDBJ databases">
        <authorList>
            <person name="Noorani M."/>
        </authorList>
    </citation>
    <scope>NUCLEOTIDE SEQUENCE [LARGE SCALE GENOMIC DNA]</scope>
    <source>
        <strain evidence="10 11">KCTC 42284</strain>
    </source>
</reference>
<dbReference type="CDD" id="cd00462">
    <property type="entry name" value="PTH"/>
    <property type="match status" value="1"/>
</dbReference>
<comment type="similarity">
    <text evidence="5 7 9">Belongs to the PTH family.</text>
</comment>
<evidence type="ECO:0000256" key="6">
    <source>
        <dbReference type="ARBA" id="ARBA00050038"/>
    </source>
</evidence>
<evidence type="ECO:0000256" key="7">
    <source>
        <dbReference type="HAMAP-Rule" id="MF_00083"/>
    </source>
</evidence>
<feature type="active site" description="Proton acceptor" evidence="7">
    <location>
        <position position="22"/>
    </location>
</feature>
<dbReference type="KEGG" id="wma:WM2015_2312"/>
<evidence type="ECO:0000256" key="8">
    <source>
        <dbReference type="RuleBase" id="RU000673"/>
    </source>
</evidence>
<dbReference type="EC" id="3.1.1.29" evidence="1 7"/>
<dbReference type="Gene3D" id="3.40.50.1470">
    <property type="entry name" value="Peptidyl-tRNA hydrolase"/>
    <property type="match status" value="1"/>
</dbReference>
<evidence type="ECO:0000313" key="11">
    <source>
        <dbReference type="Proteomes" id="UP000066624"/>
    </source>
</evidence>
<protein>
    <recommendedName>
        <fullName evidence="6 7">Peptidyl-tRNA hydrolase</fullName>
        <shortName evidence="7">Pth</shortName>
        <ecNumber evidence="1 7">3.1.1.29</ecNumber>
    </recommendedName>
</protein>
<feature type="binding site" evidence="7">
    <location>
        <position position="68"/>
    </location>
    <ligand>
        <name>tRNA</name>
        <dbReference type="ChEBI" id="CHEBI:17843"/>
    </ligand>
</feature>
<evidence type="ECO:0000313" key="10">
    <source>
        <dbReference type="EMBL" id="AKS42675.1"/>
    </source>
</evidence>
<sequence>MSELWLIAGLGNPGQKYERTRHNAGFWFLDALDRVEPLAMKANRKLHGEVGRQRWQGRDAIFLRPDTFMNHSGQALRAAADYFSVPAERILVAYDDLDLPPGTIRLKRGGGHGGHNGLRSIFQHLSDQGFWRLRIGIGHPGTREAVLGWVLGRARAEEERAIEEAIERSVKVLPDLLAGRGERAMTALHTQSANP</sequence>
<feature type="site" description="Stabilizes the basic form of H active site to accept a proton" evidence="7">
    <location>
        <position position="95"/>
    </location>
</feature>
<keyword evidence="3 7" id="KW-0378">Hydrolase</keyword>
<comment type="subunit">
    <text evidence="7">Monomer.</text>
</comment>
<dbReference type="GO" id="GO:0004045">
    <property type="term" value="F:peptidyl-tRNA hydrolase activity"/>
    <property type="evidence" value="ECO:0007669"/>
    <property type="project" value="UniProtKB-UniRule"/>
</dbReference>
<dbReference type="EMBL" id="CP012154">
    <property type="protein sequence ID" value="AKS42675.1"/>
    <property type="molecule type" value="Genomic_DNA"/>
</dbReference>
<accession>A0A0K0XYC7</accession>
<comment type="function">
    <text evidence="7">Catalyzes the release of premature peptidyl moieties from peptidyl-tRNA molecules trapped in stalled 50S ribosomal subunits, and thus maintains levels of free tRNAs and 50S ribosomes.</text>
</comment>
<dbReference type="InterPro" id="IPR036416">
    <property type="entry name" value="Pept_tRNA_hydro_sf"/>
</dbReference>
<dbReference type="GO" id="GO:0006515">
    <property type="term" value="P:protein quality control for misfolded or incompletely synthesized proteins"/>
    <property type="evidence" value="ECO:0007669"/>
    <property type="project" value="UniProtKB-UniRule"/>
</dbReference>
<comment type="subcellular location">
    <subcellularLocation>
        <location evidence="7">Cytoplasm</location>
    </subcellularLocation>
</comment>
<dbReference type="GO" id="GO:0005737">
    <property type="term" value="C:cytoplasm"/>
    <property type="evidence" value="ECO:0007669"/>
    <property type="project" value="UniProtKB-SubCell"/>
</dbReference>
<keyword evidence="4 7" id="KW-0694">RNA-binding</keyword>
<dbReference type="InterPro" id="IPR018171">
    <property type="entry name" value="Pept_tRNA_hydro_CS"/>
</dbReference>
<name>A0A0K0XYC7_9GAMM</name>
<dbReference type="HAMAP" id="MF_00083">
    <property type="entry name" value="Pept_tRNA_hydro_bact"/>
    <property type="match status" value="1"/>
</dbReference>
<keyword evidence="11" id="KW-1185">Reference proteome</keyword>
<evidence type="ECO:0000256" key="5">
    <source>
        <dbReference type="ARBA" id="ARBA00038063"/>
    </source>
</evidence>
<dbReference type="NCBIfam" id="TIGR00447">
    <property type="entry name" value="pth"/>
    <property type="match status" value="1"/>
</dbReference>
<dbReference type="PANTHER" id="PTHR17224">
    <property type="entry name" value="PEPTIDYL-TRNA HYDROLASE"/>
    <property type="match status" value="1"/>
</dbReference>
<dbReference type="OrthoDB" id="9800507at2"/>
<organism evidence="10 11">
    <name type="scientific">Wenzhouxiangella marina</name>
    <dbReference type="NCBI Taxonomy" id="1579979"/>
    <lineage>
        <taxon>Bacteria</taxon>
        <taxon>Pseudomonadati</taxon>
        <taxon>Pseudomonadota</taxon>
        <taxon>Gammaproteobacteria</taxon>
        <taxon>Chromatiales</taxon>
        <taxon>Wenzhouxiangellaceae</taxon>
        <taxon>Wenzhouxiangella</taxon>
    </lineage>
</organism>
<dbReference type="RefSeq" id="WP_049726219.1">
    <property type="nucleotide sequence ID" value="NZ_CP012154.1"/>
</dbReference>
<dbReference type="SUPFAM" id="SSF53178">
    <property type="entry name" value="Peptidyl-tRNA hydrolase-like"/>
    <property type="match status" value="1"/>
</dbReference>
<feature type="site" description="Discriminates between blocked and unblocked aminoacyl-tRNA" evidence="7">
    <location>
        <position position="12"/>
    </location>
</feature>
<keyword evidence="7" id="KW-0963">Cytoplasm</keyword>
<keyword evidence="2 7" id="KW-0820">tRNA-binding</keyword>
<evidence type="ECO:0000256" key="3">
    <source>
        <dbReference type="ARBA" id="ARBA00022801"/>
    </source>
</evidence>
<gene>
    <name evidence="7" type="primary">pth</name>
    <name evidence="10" type="ORF">WM2015_2312</name>
</gene>
<dbReference type="PROSITE" id="PS01196">
    <property type="entry name" value="PEPT_TRNA_HYDROL_2"/>
    <property type="match status" value="1"/>
</dbReference>
<dbReference type="GO" id="GO:0072344">
    <property type="term" value="P:rescue of stalled ribosome"/>
    <property type="evidence" value="ECO:0007669"/>
    <property type="project" value="UniProtKB-UniRule"/>
</dbReference>
<dbReference type="InterPro" id="IPR001328">
    <property type="entry name" value="Pept_tRNA_hydro"/>
</dbReference>
<feature type="binding site" evidence="7">
    <location>
        <position position="70"/>
    </location>
    <ligand>
        <name>tRNA</name>
        <dbReference type="ChEBI" id="CHEBI:17843"/>
    </ligand>
</feature>
<feature type="binding site" evidence="7">
    <location>
        <position position="17"/>
    </location>
    <ligand>
        <name>tRNA</name>
        <dbReference type="ChEBI" id="CHEBI:17843"/>
    </ligand>
</feature>
<evidence type="ECO:0000256" key="2">
    <source>
        <dbReference type="ARBA" id="ARBA00022555"/>
    </source>
</evidence>
<dbReference type="Proteomes" id="UP000066624">
    <property type="component" value="Chromosome"/>
</dbReference>
<feature type="binding site" evidence="7">
    <location>
        <position position="116"/>
    </location>
    <ligand>
        <name>tRNA</name>
        <dbReference type="ChEBI" id="CHEBI:17843"/>
    </ligand>
</feature>
<comment type="catalytic activity">
    <reaction evidence="7 8">
        <text>an N-acyl-L-alpha-aminoacyl-tRNA + H2O = an N-acyl-L-amino acid + a tRNA + H(+)</text>
        <dbReference type="Rhea" id="RHEA:54448"/>
        <dbReference type="Rhea" id="RHEA-COMP:10123"/>
        <dbReference type="Rhea" id="RHEA-COMP:13883"/>
        <dbReference type="ChEBI" id="CHEBI:15377"/>
        <dbReference type="ChEBI" id="CHEBI:15378"/>
        <dbReference type="ChEBI" id="CHEBI:59874"/>
        <dbReference type="ChEBI" id="CHEBI:78442"/>
        <dbReference type="ChEBI" id="CHEBI:138191"/>
        <dbReference type="EC" id="3.1.1.29"/>
    </reaction>
</comment>
<dbReference type="PROSITE" id="PS01195">
    <property type="entry name" value="PEPT_TRNA_HYDROL_1"/>
    <property type="match status" value="1"/>
</dbReference>
<dbReference type="STRING" id="1579979.WM2015_2312"/>
<dbReference type="GO" id="GO:0000049">
    <property type="term" value="F:tRNA binding"/>
    <property type="evidence" value="ECO:0007669"/>
    <property type="project" value="UniProtKB-UniRule"/>
</dbReference>
<dbReference type="FunFam" id="3.40.50.1470:FF:000001">
    <property type="entry name" value="Peptidyl-tRNA hydrolase"/>
    <property type="match status" value="1"/>
</dbReference>